<dbReference type="PROSITE" id="PS00636">
    <property type="entry name" value="DNAJ_1"/>
    <property type="match status" value="1"/>
</dbReference>
<feature type="compositionally biased region" description="Polar residues" evidence="2">
    <location>
        <begin position="86"/>
        <end position="101"/>
    </location>
</feature>
<dbReference type="GO" id="GO:0005737">
    <property type="term" value="C:cytoplasm"/>
    <property type="evidence" value="ECO:0007669"/>
    <property type="project" value="TreeGrafter"/>
</dbReference>
<dbReference type="PANTHER" id="PTHR43096">
    <property type="entry name" value="DNAJ HOMOLOG 1, MITOCHONDRIAL-RELATED"/>
    <property type="match status" value="1"/>
</dbReference>
<dbReference type="GO" id="GO:0051082">
    <property type="term" value="F:unfolded protein binding"/>
    <property type="evidence" value="ECO:0007669"/>
    <property type="project" value="TreeGrafter"/>
</dbReference>
<dbReference type="Proteomes" id="UP001302812">
    <property type="component" value="Unassembled WGS sequence"/>
</dbReference>
<evidence type="ECO:0000313" key="5">
    <source>
        <dbReference type="Proteomes" id="UP001302812"/>
    </source>
</evidence>
<protein>
    <submittedName>
        <fullName evidence="4">DnaJ-domain-containing protein</fullName>
    </submittedName>
</protein>
<reference evidence="4" key="1">
    <citation type="journal article" date="2023" name="Mol. Phylogenet. Evol.">
        <title>Genome-scale phylogeny and comparative genomics of the fungal order Sordariales.</title>
        <authorList>
            <person name="Hensen N."/>
            <person name="Bonometti L."/>
            <person name="Westerberg I."/>
            <person name="Brannstrom I.O."/>
            <person name="Guillou S."/>
            <person name="Cros-Aarteil S."/>
            <person name="Calhoun S."/>
            <person name="Haridas S."/>
            <person name="Kuo A."/>
            <person name="Mondo S."/>
            <person name="Pangilinan J."/>
            <person name="Riley R."/>
            <person name="LaButti K."/>
            <person name="Andreopoulos B."/>
            <person name="Lipzen A."/>
            <person name="Chen C."/>
            <person name="Yan M."/>
            <person name="Daum C."/>
            <person name="Ng V."/>
            <person name="Clum A."/>
            <person name="Steindorff A."/>
            <person name="Ohm R.A."/>
            <person name="Martin F."/>
            <person name="Silar P."/>
            <person name="Natvig D.O."/>
            <person name="Lalanne C."/>
            <person name="Gautier V."/>
            <person name="Ament-Velasquez S.L."/>
            <person name="Kruys A."/>
            <person name="Hutchinson M.I."/>
            <person name="Powell A.J."/>
            <person name="Barry K."/>
            <person name="Miller A.N."/>
            <person name="Grigoriev I.V."/>
            <person name="Debuchy R."/>
            <person name="Gladieux P."/>
            <person name="Hiltunen Thoren M."/>
            <person name="Johannesson H."/>
        </authorList>
    </citation>
    <scope>NUCLEOTIDE SEQUENCE</scope>
    <source>
        <strain evidence="4">CBS 508.74</strain>
    </source>
</reference>
<feature type="compositionally biased region" description="Basic and acidic residues" evidence="2">
    <location>
        <begin position="266"/>
        <end position="305"/>
    </location>
</feature>
<feature type="compositionally biased region" description="Polar residues" evidence="2">
    <location>
        <begin position="521"/>
        <end position="531"/>
    </location>
</feature>
<dbReference type="EMBL" id="MU853336">
    <property type="protein sequence ID" value="KAK4114858.1"/>
    <property type="molecule type" value="Genomic_DNA"/>
</dbReference>
<dbReference type="CDD" id="cd06257">
    <property type="entry name" value="DnaJ"/>
    <property type="match status" value="1"/>
</dbReference>
<comment type="caution">
    <text evidence="4">The sequence shown here is derived from an EMBL/GenBank/DDBJ whole genome shotgun (WGS) entry which is preliminary data.</text>
</comment>
<keyword evidence="5" id="KW-1185">Reference proteome</keyword>
<reference evidence="4" key="2">
    <citation type="submission" date="2023-05" db="EMBL/GenBank/DDBJ databases">
        <authorList>
            <consortium name="Lawrence Berkeley National Laboratory"/>
            <person name="Steindorff A."/>
            <person name="Hensen N."/>
            <person name="Bonometti L."/>
            <person name="Westerberg I."/>
            <person name="Brannstrom I.O."/>
            <person name="Guillou S."/>
            <person name="Cros-Aarteil S."/>
            <person name="Calhoun S."/>
            <person name="Haridas S."/>
            <person name="Kuo A."/>
            <person name="Mondo S."/>
            <person name="Pangilinan J."/>
            <person name="Riley R."/>
            <person name="Labutti K."/>
            <person name="Andreopoulos B."/>
            <person name="Lipzen A."/>
            <person name="Chen C."/>
            <person name="Yanf M."/>
            <person name="Daum C."/>
            <person name="Ng V."/>
            <person name="Clum A."/>
            <person name="Ohm R."/>
            <person name="Martin F."/>
            <person name="Silar P."/>
            <person name="Natvig D."/>
            <person name="Lalanne C."/>
            <person name="Gautier V."/>
            <person name="Ament-Velasquez S.L."/>
            <person name="Kruys A."/>
            <person name="Hutchinson M.I."/>
            <person name="Powell A.J."/>
            <person name="Barry K."/>
            <person name="Miller A.N."/>
            <person name="Grigoriev I.V."/>
            <person name="Debuchy R."/>
            <person name="Gladieux P."/>
            <person name="Thoren M.H."/>
            <person name="Johannesson H."/>
        </authorList>
    </citation>
    <scope>NUCLEOTIDE SEQUENCE</scope>
    <source>
        <strain evidence="4">CBS 508.74</strain>
    </source>
</reference>
<dbReference type="GeneID" id="89934176"/>
<dbReference type="PRINTS" id="PR00625">
    <property type="entry name" value="JDOMAIN"/>
</dbReference>
<feature type="compositionally biased region" description="Polar residues" evidence="2">
    <location>
        <begin position="454"/>
        <end position="466"/>
    </location>
</feature>
<feature type="compositionally biased region" description="Basic residues" evidence="2">
    <location>
        <begin position="493"/>
        <end position="502"/>
    </location>
</feature>
<evidence type="ECO:0000313" key="4">
    <source>
        <dbReference type="EMBL" id="KAK4114858.1"/>
    </source>
</evidence>
<feature type="domain" description="J" evidence="3">
    <location>
        <begin position="7"/>
        <end position="75"/>
    </location>
</feature>
<dbReference type="FunFam" id="1.10.287.110:FF:000073">
    <property type="entry name" value="DnaJ domain protein"/>
    <property type="match status" value="1"/>
</dbReference>
<dbReference type="SUPFAM" id="SSF46565">
    <property type="entry name" value="Chaperone J-domain"/>
    <property type="match status" value="1"/>
</dbReference>
<feature type="compositionally biased region" description="Basic and acidic residues" evidence="2">
    <location>
        <begin position="396"/>
        <end position="411"/>
    </location>
</feature>
<keyword evidence="1" id="KW-0143">Chaperone</keyword>
<accession>A0AAN6TI43</accession>
<dbReference type="GO" id="GO:0042026">
    <property type="term" value="P:protein refolding"/>
    <property type="evidence" value="ECO:0007669"/>
    <property type="project" value="TreeGrafter"/>
</dbReference>
<gene>
    <name evidence="4" type="ORF">N656DRAFT_552781</name>
</gene>
<dbReference type="SMART" id="SM00271">
    <property type="entry name" value="DnaJ"/>
    <property type="match status" value="1"/>
</dbReference>
<dbReference type="Pfam" id="PF00226">
    <property type="entry name" value="DnaJ"/>
    <property type="match status" value="1"/>
</dbReference>
<feature type="compositionally biased region" description="Pro residues" evidence="2">
    <location>
        <begin position="363"/>
        <end position="376"/>
    </location>
</feature>
<feature type="compositionally biased region" description="Polar residues" evidence="2">
    <location>
        <begin position="337"/>
        <end position="353"/>
    </location>
</feature>
<feature type="compositionally biased region" description="Basic and acidic residues" evidence="2">
    <location>
        <begin position="509"/>
        <end position="520"/>
    </location>
</feature>
<dbReference type="InterPro" id="IPR001623">
    <property type="entry name" value="DnaJ_domain"/>
</dbReference>
<dbReference type="PROSITE" id="PS50076">
    <property type="entry name" value="DNAJ_2"/>
    <property type="match status" value="1"/>
</dbReference>
<evidence type="ECO:0000256" key="2">
    <source>
        <dbReference type="SAM" id="MobiDB-lite"/>
    </source>
</evidence>
<name>A0AAN6TI43_9PEZI</name>
<dbReference type="RefSeq" id="XP_064672428.1">
    <property type="nucleotide sequence ID" value="XM_064810052.1"/>
</dbReference>
<feature type="region of interest" description="Disordered" evidence="2">
    <location>
        <begin position="266"/>
        <end position="324"/>
    </location>
</feature>
<feature type="compositionally biased region" description="Acidic residues" evidence="2">
    <location>
        <begin position="480"/>
        <end position="489"/>
    </location>
</feature>
<dbReference type="InterPro" id="IPR036869">
    <property type="entry name" value="J_dom_sf"/>
</dbReference>
<feature type="region of interest" description="Disordered" evidence="2">
    <location>
        <begin position="337"/>
        <end position="531"/>
    </location>
</feature>
<feature type="compositionally biased region" description="Pro residues" evidence="2">
    <location>
        <begin position="430"/>
        <end position="439"/>
    </location>
</feature>
<feature type="compositionally biased region" description="Basic and acidic residues" evidence="2">
    <location>
        <begin position="163"/>
        <end position="177"/>
    </location>
</feature>
<evidence type="ECO:0000259" key="3">
    <source>
        <dbReference type="PROSITE" id="PS50076"/>
    </source>
</evidence>
<organism evidence="4 5">
    <name type="scientific">Canariomyces notabilis</name>
    <dbReference type="NCBI Taxonomy" id="2074819"/>
    <lineage>
        <taxon>Eukaryota</taxon>
        <taxon>Fungi</taxon>
        <taxon>Dikarya</taxon>
        <taxon>Ascomycota</taxon>
        <taxon>Pezizomycotina</taxon>
        <taxon>Sordariomycetes</taxon>
        <taxon>Sordariomycetidae</taxon>
        <taxon>Sordariales</taxon>
        <taxon>Chaetomiaceae</taxon>
        <taxon>Canariomyces</taxon>
    </lineage>
</organism>
<sequence>MTTLPPDPWKTLGVERNADKTEIRSAYKKLVLQCHPDKVQDPALKAKKQEEFQKVQQAYELLNDDAERAKYEEKLADLQRAAKQASVKNSPNTSVPRTSTKYYDIRTTEPASRYKSHTSPSGGKIYTHYSSPHARSHEEMPSSRVHPLYEETDRQARRAASYELKRDEERRERDREERRRRKEKEEEEILASKMRAEYQRDKERERERLEKEKEREARRAEKKRVEKERKREAEDKARRHKPYVEPYVDAQVDELWAEDEIYVTSRLEKKRSSSRKHDEGRERDRDRDRERDREREREREREKSTPRRAKSPHAIAVPITERKHLENYEHATSYIARQTGSTPSVLPSFWKSQSPEKETILAPPAPPVVPTPPPAPVDLEEESIRRSSARAAGRRSSHDAAKSRDKSKYDIVDATPKARPIPTLAKSYSSPPPVAPESPPRVSRSHTTPHESYTRTVPSLGRTQTWAPGGIVDDRRGVDYYDEYYESEDDRERRHRRSRRARSPGVEPVRYKVESGKTSKLESQYSYGDSPSSARRYMAAEVVEPHSSSTTYAGVPFRVKEAKAYGPDDVSYVNYQSASYYANGGNDGYPVMA</sequence>
<dbReference type="InterPro" id="IPR018253">
    <property type="entry name" value="DnaJ_domain_CS"/>
</dbReference>
<dbReference type="Gene3D" id="1.10.287.110">
    <property type="entry name" value="DnaJ domain"/>
    <property type="match status" value="1"/>
</dbReference>
<feature type="compositionally biased region" description="Basic and acidic residues" evidence="2">
    <location>
        <begin position="135"/>
        <end position="156"/>
    </location>
</feature>
<proteinExistence type="predicted"/>
<dbReference type="AlphaFoldDB" id="A0AAN6TI43"/>
<feature type="compositionally biased region" description="Basic and acidic residues" evidence="2">
    <location>
        <begin position="194"/>
        <end position="237"/>
    </location>
</feature>
<dbReference type="PANTHER" id="PTHR43096:SF52">
    <property type="entry name" value="DNAJ HOMOLOG 1, MITOCHONDRIAL-RELATED"/>
    <property type="match status" value="1"/>
</dbReference>
<feature type="region of interest" description="Disordered" evidence="2">
    <location>
        <begin position="78"/>
        <end position="247"/>
    </location>
</feature>
<evidence type="ECO:0000256" key="1">
    <source>
        <dbReference type="ARBA" id="ARBA00023186"/>
    </source>
</evidence>